<evidence type="ECO:0000259" key="10">
    <source>
        <dbReference type="Pfam" id="PF01435"/>
    </source>
</evidence>
<evidence type="ECO:0000313" key="13">
    <source>
        <dbReference type="Proteomes" id="UP000297737"/>
    </source>
</evidence>
<evidence type="ECO:0000256" key="7">
    <source>
        <dbReference type="PIRSR" id="PIRSR627057-2"/>
    </source>
</evidence>
<feature type="active site" description="Proton donor" evidence="6">
    <location>
        <position position="335"/>
    </location>
</feature>
<dbReference type="OrthoDB" id="9781930at2"/>
<sequence>MANPAFSVEAATQAYLATVSGVARAKSDAYFEGGYWLILWSFVVTAVIMIFLMRSGWAAKISAWAKRVTGNRPWLHAMLAAFVLIGIVALLQFPWDLYVTYFREHQYGMSNQNFGQWLGDWVKNALISLIVFTLLASGMLRLIRATPKNWWAWGAVVTAFFMAFFIAVAPVFVEPLFNTYKPMTASPLRDQILSMARANGVPAHDVLVVDASRQTKRISANVAGLGSTMRVALNDNLLNQATPAQVRSVMGHELGHYVLNHIWSMVIYFALIILGGYLAINHFVPALLRRNPKWGVQSLADPGALPIAILVISAYFVVMTPLVNTIIRVQEQEADQFGLNAARAPDGFAATAMKLSAYRKLEPGKWEEIIFYDHPSGRTRVETAMQWKAEHLGEPGVE</sequence>
<keyword evidence="9" id="KW-1133">Transmembrane helix</keyword>
<feature type="transmembrane region" description="Helical" evidence="9">
    <location>
        <begin position="150"/>
        <end position="173"/>
    </location>
</feature>
<keyword evidence="13" id="KW-1185">Reference proteome</keyword>
<feature type="transmembrane region" description="Helical" evidence="9">
    <location>
        <begin position="304"/>
        <end position="323"/>
    </location>
</feature>
<evidence type="ECO:0000256" key="2">
    <source>
        <dbReference type="ARBA" id="ARBA00022723"/>
    </source>
</evidence>
<feature type="binding site" evidence="7">
    <location>
        <position position="256"/>
    </location>
    <ligand>
        <name>Zn(2+)</name>
        <dbReference type="ChEBI" id="CHEBI:29105"/>
        <note>catalytic</note>
    </ligand>
</feature>
<keyword evidence="5 8" id="KW-0482">Metalloprotease</keyword>
<evidence type="ECO:0000256" key="4">
    <source>
        <dbReference type="ARBA" id="ARBA00022833"/>
    </source>
</evidence>
<evidence type="ECO:0000256" key="3">
    <source>
        <dbReference type="ARBA" id="ARBA00022801"/>
    </source>
</evidence>
<keyword evidence="4 7" id="KW-0862">Zinc</keyword>
<dbReference type="InterPro" id="IPR001915">
    <property type="entry name" value="Peptidase_M48"/>
</dbReference>
<evidence type="ECO:0000256" key="5">
    <source>
        <dbReference type="ARBA" id="ARBA00023049"/>
    </source>
</evidence>
<keyword evidence="2 7" id="KW-0479">Metal-binding</keyword>
<proteinExistence type="inferred from homology"/>
<dbReference type="EMBL" id="SIHO01000003">
    <property type="protein sequence ID" value="TFU01015.1"/>
    <property type="molecule type" value="Genomic_DNA"/>
</dbReference>
<dbReference type="Gene3D" id="3.30.2010.10">
    <property type="entry name" value="Metalloproteases ('zincins'), catalytic domain"/>
    <property type="match status" value="1"/>
</dbReference>
<keyword evidence="9" id="KW-0812">Transmembrane</keyword>
<comment type="cofactor">
    <cofactor evidence="7 8">
        <name>Zn(2+)</name>
        <dbReference type="ChEBI" id="CHEBI:29105"/>
    </cofactor>
    <text evidence="7 8">Binds 1 zinc ion per subunit.</text>
</comment>
<dbReference type="GO" id="GO:0004222">
    <property type="term" value="F:metalloendopeptidase activity"/>
    <property type="evidence" value="ECO:0007669"/>
    <property type="project" value="InterPro"/>
</dbReference>
<keyword evidence="9" id="KW-0472">Membrane</keyword>
<comment type="caution">
    <text evidence="12">The sequence shown here is derived from an EMBL/GenBank/DDBJ whole genome shotgun (WGS) entry which is preliminary data.</text>
</comment>
<evidence type="ECO:0000256" key="8">
    <source>
        <dbReference type="RuleBase" id="RU003983"/>
    </source>
</evidence>
<keyword evidence="3 8" id="KW-0378">Hydrolase</keyword>
<dbReference type="AlphaFoldDB" id="A0A4Y9EL93"/>
<evidence type="ECO:0000256" key="1">
    <source>
        <dbReference type="ARBA" id="ARBA00022670"/>
    </source>
</evidence>
<evidence type="ECO:0000259" key="11">
    <source>
        <dbReference type="Pfam" id="PF16491"/>
    </source>
</evidence>
<feature type="binding site" evidence="7">
    <location>
        <position position="252"/>
    </location>
    <ligand>
        <name>Zn(2+)</name>
        <dbReference type="ChEBI" id="CHEBI:29105"/>
        <note>catalytic</note>
    </ligand>
</feature>
<evidence type="ECO:0000313" key="12">
    <source>
        <dbReference type="EMBL" id="TFU01015.1"/>
    </source>
</evidence>
<feature type="transmembrane region" description="Helical" evidence="9">
    <location>
        <begin position="262"/>
        <end position="284"/>
    </location>
</feature>
<feature type="domain" description="Peptidase M48" evidence="10">
    <location>
        <begin position="186"/>
        <end position="387"/>
    </location>
</feature>
<dbReference type="CDD" id="cd07343">
    <property type="entry name" value="M48A_Zmpste24p_like"/>
    <property type="match status" value="1"/>
</dbReference>
<dbReference type="GO" id="GO:0071586">
    <property type="term" value="P:CAAX-box protein processing"/>
    <property type="evidence" value="ECO:0007669"/>
    <property type="project" value="InterPro"/>
</dbReference>
<feature type="transmembrane region" description="Helical" evidence="9">
    <location>
        <begin position="74"/>
        <end position="95"/>
    </location>
</feature>
<dbReference type="Pfam" id="PF01435">
    <property type="entry name" value="Peptidase_M48"/>
    <property type="match status" value="1"/>
</dbReference>
<feature type="active site" evidence="6">
    <location>
        <position position="253"/>
    </location>
</feature>
<feature type="transmembrane region" description="Helical" evidence="9">
    <location>
        <begin position="34"/>
        <end position="53"/>
    </location>
</feature>
<protein>
    <submittedName>
        <fullName evidence="12">M48 family peptidase</fullName>
    </submittedName>
</protein>
<dbReference type="GO" id="GO:0046872">
    <property type="term" value="F:metal ion binding"/>
    <property type="evidence" value="ECO:0007669"/>
    <property type="project" value="UniProtKB-KW"/>
</dbReference>
<dbReference type="InterPro" id="IPR032456">
    <property type="entry name" value="Peptidase_M48_N"/>
</dbReference>
<dbReference type="InterPro" id="IPR027057">
    <property type="entry name" value="CAXX_Prtase_1"/>
</dbReference>
<feature type="binding site" evidence="7">
    <location>
        <position position="331"/>
    </location>
    <ligand>
        <name>Zn(2+)</name>
        <dbReference type="ChEBI" id="CHEBI:29105"/>
        <note>catalytic</note>
    </ligand>
</feature>
<comment type="similarity">
    <text evidence="8">Belongs to the peptidase M48 family.</text>
</comment>
<dbReference type="RefSeq" id="WP_135246519.1">
    <property type="nucleotide sequence ID" value="NZ_SIHO01000003.1"/>
</dbReference>
<dbReference type="PANTHER" id="PTHR10120">
    <property type="entry name" value="CAAX PRENYL PROTEASE 1"/>
    <property type="match status" value="1"/>
</dbReference>
<accession>A0A4Y9EL93</accession>
<dbReference type="Proteomes" id="UP000297737">
    <property type="component" value="Unassembled WGS sequence"/>
</dbReference>
<keyword evidence="1 8" id="KW-0645">Protease</keyword>
<dbReference type="Pfam" id="PF16491">
    <property type="entry name" value="Peptidase_M48_N"/>
    <property type="match status" value="1"/>
</dbReference>
<evidence type="ECO:0000256" key="6">
    <source>
        <dbReference type="PIRSR" id="PIRSR627057-1"/>
    </source>
</evidence>
<name>A0A4Y9EL93_9SPHN</name>
<feature type="domain" description="CAAX prenyl protease 1 N-terminal" evidence="11">
    <location>
        <begin position="26"/>
        <end position="179"/>
    </location>
</feature>
<organism evidence="12 13">
    <name type="scientific">Glacieibacterium arshaanense</name>
    <dbReference type="NCBI Taxonomy" id="2511025"/>
    <lineage>
        <taxon>Bacteria</taxon>
        <taxon>Pseudomonadati</taxon>
        <taxon>Pseudomonadota</taxon>
        <taxon>Alphaproteobacteria</taxon>
        <taxon>Sphingomonadales</taxon>
        <taxon>Sphingosinicellaceae</taxon>
        <taxon>Glacieibacterium</taxon>
    </lineage>
</organism>
<gene>
    <name evidence="12" type="ORF">EUV02_11900</name>
</gene>
<evidence type="ECO:0000256" key="9">
    <source>
        <dbReference type="SAM" id="Phobius"/>
    </source>
</evidence>
<feature type="transmembrane region" description="Helical" evidence="9">
    <location>
        <begin position="125"/>
        <end position="143"/>
    </location>
</feature>
<reference evidence="12 13" key="1">
    <citation type="submission" date="2019-02" db="EMBL/GenBank/DDBJ databases">
        <title>Polymorphobacter sp. isolated from the lake at the Tibet of China.</title>
        <authorList>
            <person name="Li A."/>
        </authorList>
    </citation>
    <scope>NUCLEOTIDE SEQUENCE [LARGE SCALE GENOMIC DNA]</scope>
    <source>
        <strain evidence="12 13">DJ1R-1</strain>
    </source>
</reference>